<dbReference type="InterPro" id="IPR000182">
    <property type="entry name" value="GNAT_dom"/>
</dbReference>
<protein>
    <submittedName>
        <fullName evidence="3">GNAT family N-acetyltransferase</fullName>
        <ecNumber evidence="3">2.3.-.-</ecNumber>
    </submittedName>
</protein>
<sequence length="148" mass="17253">MQIQAIQKEQCPAAKEVILAGFLERFGFIDHTLNPDIQDIWSEYMQGDHLFYVGMDGDRMICTGAIRRESQDTFQVVRMSVLKPYRKHGLGRRMLVHLEDKAISMGAQKLILETNKQWADAIQFYKKNGYSETHEDEVSCYFQKEFPL</sequence>
<dbReference type="Gene3D" id="3.40.630.30">
    <property type="match status" value="1"/>
</dbReference>
<dbReference type="GO" id="GO:0016746">
    <property type="term" value="F:acyltransferase activity"/>
    <property type="evidence" value="ECO:0007669"/>
    <property type="project" value="UniProtKB-KW"/>
</dbReference>
<gene>
    <name evidence="3" type="ORF">ACKA06_00665</name>
</gene>
<dbReference type="EMBL" id="JBJOSA010000001">
    <property type="protein sequence ID" value="MFL8935284.1"/>
    <property type="molecule type" value="Genomic_DNA"/>
</dbReference>
<reference evidence="3 4" key="1">
    <citation type="submission" date="2024-12" db="EMBL/GenBank/DDBJ databases">
        <authorList>
            <person name="Li X."/>
            <person name="Zhang D."/>
        </authorList>
    </citation>
    <scope>NUCLEOTIDE SEQUENCE [LARGE SCALE GENOMIC DNA]</scope>
    <source>
        <strain evidence="3 4">JCM19602</strain>
    </source>
</reference>
<accession>A0ABW8VIQ0</accession>
<evidence type="ECO:0000313" key="3">
    <source>
        <dbReference type="EMBL" id="MFL8935284.1"/>
    </source>
</evidence>
<dbReference type="Pfam" id="PF00583">
    <property type="entry name" value="Acetyltransf_1"/>
    <property type="match status" value="1"/>
</dbReference>
<evidence type="ECO:0000313" key="4">
    <source>
        <dbReference type="Proteomes" id="UP001628668"/>
    </source>
</evidence>
<evidence type="ECO:0000259" key="2">
    <source>
        <dbReference type="PROSITE" id="PS51186"/>
    </source>
</evidence>
<dbReference type="Proteomes" id="UP001628668">
    <property type="component" value="Unassembled WGS sequence"/>
</dbReference>
<comment type="caution">
    <text evidence="3">The sequence shown here is derived from an EMBL/GenBank/DDBJ whole genome shotgun (WGS) entry which is preliminary data.</text>
</comment>
<organism evidence="3 4">
    <name type="scientific">Rossellomorea oryzaecorticis</name>
    <dbReference type="NCBI Taxonomy" id="1396505"/>
    <lineage>
        <taxon>Bacteria</taxon>
        <taxon>Bacillati</taxon>
        <taxon>Bacillota</taxon>
        <taxon>Bacilli</taxon>
        <taxon>Bacillales</taxon>
        <taxon>Bacillaceae</taxon>
        <taxon>Rossellomorea</taxon>
    </lineage>
</organism>
<name>A0ABW8VIQ0_9BACI</name>
<dbReference type="PANTHER" id="PTHR13947">
    <property type="entry name" value="GNAT FAMILY N-ACETYLTRANSFERASE"/>
    <property type="match status" value="1"/>
</dbReference>
<proteinExistence type="predicted"/>
<keyword evidence="3" id="KW-0012">Acyltransferase</keyword>
<dbReference type="EC" id="2.3.-.-" evidence="3"/>
<dbReference type="CDD" id="cd04301">
    <property type="entry name" value="NAT_SF"/>
    <property type="match status" value="1"/>
</dbReference>
<dbReference type="SUPFAM" id="SSF55729">
    <property type="entry name" value="Acyl-CoA N-acyltransferases (Nat)"/>
    <property type="match status" value="1"/>
</dbReference>
<keyword evidence="4" id="KW-1185">Reference proteome</keyword>
<dbReference type="InterPro" id="IPR016181">
    <property type="entry name" value="Acyl_CoA_acyltransferase"/>
</dbReference>
<dbReference type="RefSeq" id="WP_214873088.1">
    <property type="nucleotide sequence ID" value="NZ_JBJOSA010000001.1"/>
</dbReference>
<feature type="domain" description="N-acetyltransferase" evidence="2">
    <location>
        <begin position="1"/>
        <end position="147"/>
    </location>
</feature>
<keyword evidence="1 3" id="KW-0808">Transferase</keyword>
<dbReference type="PANTHER" id="PTHR13947:SF37">
    <property type="entry name" value="LD18367P"/>
    <property type="match status" value="1"/>
</dbReference>
<dbReference type="PROSITE" id="PS51186">
    <property type="entry name" value="GNAT"/>
    <property type="match status" value="1"/>
</dbReference>
<dbReference type="InterPro" id="IPR050769">
    <property type="entry name" value="NAT_camello-type"/>
</dbReference>
<evidence type="ECO:0000256" key="1">
    <source>
        <dbReference type="ARBA" id="ARBA00022679"/>
    </source>
</evidence>